<name>A0A5K7YGR8_9BACT</name>
<organism evidence="1 2">
    <name type="scientific">Desulfosarcina alkanivorans</name>
    <dbReference type="NCBI Taxonomy" id="571177"/>
    <lineage>
        <taxon>Bacteria</taxon>
        <taxon>Pseudomonadati</taxon>
        <taxon>Thermodesulfobacteriota</taxon>
        <taxon>Desulfobacteria</taxon>
        <taxon>Desulfobacterales</taxon>
        <taxon>Desulfosarcinaceae</taxon>
        <taxon>Desulfosarcina</taxon>
    </lineage>
</organism>
<evidence type="ECO:0000313" key="1">
    <source>
        <dbReference type="EMBL" id="BBO67615.1"/>
    </source>
</evidence>
<dbReference type="AlphaFoldDB" id="A0A5K7YGR8"/>
<accession>A0A5K7YGR8</accession>
<proteinExistence type="predicted"/>
<dbReference type="Proteomes" id="UP000427906">
    <property type="component" value="Chromosome"/>
</dbReference>
<keyword evidence="2" id="KW-1185">Reference proteome</keyword>
<sequence>MGRIATINALEIDLGKTLLAFQCHSLKPSDLSENQLQRIKEVETQLGVSLVAVDA</sequence>
<reference evidence="1 2" key="1">
    <citation type="submission" date="2019-11" db="EMBL/GenBank/DDBJ databases">
        <title>Comparative genomics of hydrocarbon-degrading Desulfosarcina strains.</title>
        <authorList>
            <person name="Watanabe M."/>
            <person name="Kojima H."/>
            <person name="Fukui M."/>
        </authorList>
    </citation>
    <scope>NUCLEOTIDE SEQUENCE [LARGE SCALE GENOMIC DNA]</scope>
    <source>
        <strain evidence="1 2">PL12</strain>
    </source>
</reference>
<evidence type="ECO:0000313" key="2">
    <source>
        <dbReference type="Proteomes" id="UP000427906"/>
    </source>
</evidence>
<dbReference type="KEGG" id="dalk:DSCA_15450"/>
<protein>
    <submittedName>
        <fullName evidence="1">Uncharacterized protein</fullName>
    </submittedName>
</protein>
<gene>
    <name evidence="1" type="ORF">DSCA_15450</name>
</gene>
<dbReference type="RefSeq" id="WP_167527656.1">
    <property type="nucleotide sequence ID" value="NZ_AP021874.1"/>
</dbReference>
<dbReference type="EMBL" id="AP021874">
    <property type="protein sequence ID" value="BBO67615.1"/>
    <property type="molecule type" value="Genomic_DNA"/>
</dbReference>